<proteinExistence type="predicted"/>
<sequence length="97" mass="11228">MTISSKVYIIRNEYFLLCKKTKGSFLRGLAAPDSSAVFLPLDCGHQRTCCLTGYLRDSWRDPSREEAVNEDETVAEERERERKTGNRILRMCTCINY</sequence>
<protein>
    <submittedName>
        <fullName evidence="1">Uncharacterized protein</fullName>
    </submittedName>
</protein>
<evidence type="ECO:0000313" key="2">
    <source>
        <dbReference type="Proteomes" id="UP000053097"/>
    </source>
</evidence>
<keyword evidence="2" id="KW-1185">Reference proteome</keyword>
<dbReference type="Proteomes" id="UP000053097">
    <property type="component" value="Unassembled WGS sequence"/>
</dbReference>
<dbReference type="EMBL" id="KK107372">
    <property type="protein sequence ID" value="EZA51801.1"/>
    <property type="molecule type" value="Genomic_DNA"/>
</dbReference>
<dbReference type="AlphaFoldDB" id="A0A026W823"/>
<reference evidence="1 2" key="1">
    <citation type="journal article" date="2014" name="Curr. Biol.">
        <title>The genome of the clonal raider ant Cerapachys biroi.</title>
        <authorList>
            <person name="Oxley P.R."/>
            <person name="Ji L."/>
            <person name="Fetter-Pruneda I."/>
            <person name="McKenzie S.K."/>
            <person name="Li C."/>
            <person name="Hu H."/>
            <person name="Zhang G."/>
            <person name="Kronauer D.J."/>
        </authorList>
    </citation>
    <scope>NUCLEOTIDE SEQUENCE [LARGE SCALE GENOMIC DNA]</scope>
</reference>
<accession>A0A026W823</accession>
<gene>
    <name evidence="1" type="ORF">X777_09558</name>
</gene>
<evidence type="ECO:0000313" key="1">
    <source>
        <dbReference type="EMBL" id="EZA51801.1"/>
    </source>
</evidence>
<organism evidence="1 2">
    <name type="scientific">Ooceraea biroi</name>
    <name type="common">Clonal raider ant</name>
    <name type="synonym">Cerapachys biroi</name>
    <dbReference type="NCBI Taxonomy" id="2015173"/>
    <lineage>
        <taxon>Eukaryota</taxon>
        <taxon>Metazoa</taxon>
        <taxon>Ecdysozoa</taxon>
        <taxon>Arthropoda</taxon>
        <taxon>Hexapoda</taxon>
        <taxon>Insecta</taxon>
        <taxon>Pterygota</taxon>
        <taxon>Neoptera</taxon>
        <taxon>Endopterygota</taxon>
        <taxon>Hymenoptera</taxon>
        <taxon>Apocrita</taxon>
        <taxon>Aculeata</taxon>
        <taxon>Formicoidea</taxon>
        <taxon>Formicidae</taxon>
        <taxon>Dorylinae</taxon>
        <taxon>Ooceraea</taxon>
    </lineage>
</organism>
<name>A0A026W823_OOCBI</name>